<proteinExistence type="predicted"/>
<evidence type="ECO:0000313" key="7">
    <source>
        <dbReference type="Proteomes" id="UP000002071"/>
    </source>
</evidence>
<dbReference type="GO" id="GO:0005384">
    <property type="term" value="F:manganese ion transmembrane transporter activity"/>
    <property type="evidence" value="ECO:0007669"/>
    <property type="project" value="InterPro"/>
</dbReference>
<evidence type="ECO:0000256" key="1">
    <source>
        <dbReference type="ARBA" id="ARBA00004127"/>
    </source>
</evidence>
<dbReference type="EMBL" id="CP001687">
    <property type="protein sequence ID" value="ACV10327.1"/>
    <property type="molecule type" value="Genomic_DNA"/>
</dbReference>
<evidence type="ECO:0000256" key="5">
    <source>
        <dbReference type="SAM" id="Phobius"/>
    </source>
</evidence>
<name>C7NP36_HALUD</name>
<dbReference type="HOGENOM" id="CLU_111441_0_0_2"/>
<dbReference type="GeneID" id="8382401"/>
<dbReference type="Proteomes" id="UP000002071">
    <property type="component" value="Chromosome"/>
</dbReference>
<dbReference type="STRING" id="519442.Huta_0139"/>
<dbReference type="OrthoDB" id="60696at2157"/>
<evidence type="ECO:0000256" key="3">
    <source>
        <dbReference type="ARBA" id="ARBA00022989"/>
    </source>
</evidence>
<dbReference type="AlphaFoldDB" id="C7NP36"/>
<dbReference type="KEGG" id="hut:Huta_0139"/>
<feature type="transmembrane region" description="Helical" evidence="5">
    <location>
        <begin position="54"/>
        <end position="74"/>
    </location>
</feature>
<dbReference type="eggNOG" id="arCOG01091">
    <property type="taxonomic scope" value="Archaea"/>
</dbReference>
<comment type="subcellular location">
    <subcellularLocation>
        <location evidence="1">Endomembrane system</location>
        <topology evidence="1">Multi-pass membrane protein</topology>
    </subcellularLocation>
</comment>
<organism evidence="6 7">
    <name type="scientific">Halorhabdus utahensis (strain DSM 12940 / JCM 11049 / AX-2)</name>
    <dbReference type="NCBI Taxonomy" id="519442"/>
    <lineage>
        <taxon>Archaea</taxon>
        <taxon>Methanobacteriati</taxon>
        <taxon>Methanobacteriota</taxon>
        <taxon>Stenosarchaea group</taxon>
        <taxon>Halobacteria</taxon>
        <taxon>Halobacteriales</taxon>
        <taxon>Haloarculaceae</taxon>
        <taxon>Halorhabdus</taxon>
    </lineage>
</organism>
<feature type="transmembrane region" description="Helical" evidence="5">
    <location>
        <begin position="170"/>
        <end position="191"/>
    </location>
</feature>
<accession>C7NP36</accession>
<reference evidence="6 7" key="1">
    <citation type="journal article" date="2009" name="Stand. Genomic Sci.">
        <title>Complete genome sequence of Halorhabdus utahensis type strain (AX-2).</title>
        <authorList>
            <person name="Anderson I."/>
            <person name="Tindall B.J."/>
            <person name="Pomrenke H."/>
            <person name="Goker M."/>
            <person name="Lapidus A."/>
            <person name="Nolan M."/>
            <person name="Copeland A."/>
            <person name="Glavina Del Rio T."/>
            <person name="Chen F."/>
            <person name="Tice H."/>
            <person name="Cheng J.F."/>
            <person name="Lucas S."/>
            <person name="Chertkov O."/>
            <person name="Bruce D."/>
            <person name="Brettin T."/>
            <person name="Detter J.C."/>
            <person name="Han C."/>
            <person name="Goodwin L."/>
            <person name="Land M."/>
            <person name="Hauser L."/>
            <person name="Chang Y.J."/>
            <person name="Jeffries C.D."/>
            <person name="Pitluck S."/>
            <person name="Pati A."/>
            <person name="Mavromatis K."/>
            <person name="Ivanova N."/>
            <person name="Ovchinnikova G."/>
            <person name="Chen A."/>
            <person name="Palaniappan K."/>
            <person name="Chain P."/>
            <person name="Rohde M."/>
            <person name="Bristow J."/>
            <person name="Eisen J.A."/>
            <person name="Markowitz V."/>
            <person name="Hugenholtz P."/>
            <person name="Kyrpides N.C."/>
            <person name="Klenk H.P."/>
        </authorList>
    </citation>
    <scope>NUCLEOTIDE SEQUENCE [LARGE SCALE GENOMIC DNA]</scope>
    <source>
        <strain evidence="7">DSM 12940 / JCM 11049 / AX-2</strain>
    </source>
</reference>
<keyword evidence="7" id="KW-1185">Reference proteome</keyword>
<gene>
    <name evidence="6" type="ordered locus">Huta_0139</name>
</gene>
<evidence type="ECO:0000256" key="2">
    <source>
        <dbReference type="ARBA" id="ARBA00022692"/>
    </source>
</evidence>
<keyword evidence="2 5" id="KW-0812">Transmembrane</keyword>
<feature type="transmembrane region" description="Helical" evidence="5">
    <location>
        <begin position="113"/>
        <end position="134"/>
    </location>
</feature>
<evidence type="ECO:0008006" key="8">
    <source>
        <dbReference type="Google" id="ProtNLM"/>
    </source>
</evidence>
<evidence type="ECO:0000313" key="6">
    <source>
        <dbReference type="EMBL" id="ACV10327.1"/>
    </source>
</evidence>
<dbReference type="GO" id="GO:0012505">
    <property type="term" value="C:endomembrane system"/>
    <property type="evidence" value="ECO:0007669"/>
    <property type="project" value="UniProtKB-SubCell"/>
</dbReference>
<sequence length="193" mass="20503">MSSRLANLRELLKDEDVRSISRRYFISNGFDGTLTTIGIIVGSFLGGSQSSMEIVRVVAGGTVGLAASGVWSVWEIERAEKLAELKAVEEKMLTGLEGTALHDRKGDARKVNAMMSGLGPTIGMLLPIIPYFFVGVALSMMWATVIGVLIGVSLLFVFGAYMGNLSEQNWVIAGLRTGVVGLVVGGINIILPG</sequence>
<dbReference type="Pfam" id="PF01988">
    <property type="entry name" value="VIT1"/>
    <property type="match status" value="1"/>
</dbReference>
<keyword evidence="4 5" id="KW-0472">Membrane</keyword>
<keyword evidence="3 5" id="KW-1133">Transmembrane helix</keyword>
<feature type="transmembrane region" description="Helical" evidence="5">
    <location>
        <begin position="140"/>
        <end position="163"/>
    </location>
</feature>
<dbReference type="GO" id="GO:0030026">
    <property type="term" value="P:intracellular manganese ion homeostasis"/>
    <property type="evidence" value="ECO:0007669"/>
    <property type="project" value="InterPro"/>
</dbReference>
<evidence type="ECO:0000256" key="4">
    <source>
        <dbReference type="ARBA" id="ARBA00023136"/>
    </source>
</evidence>
<dbReference type="InterPro" id="IPR008217">
    <property type="entry name" value="Ccc1_fam"/>
</dbReference>
<dbReference type="RefSeq" id="WP_012795204.1">
    <property type="nucleotide sequence ID" value="NC_013158.1"/>
</dbReference>
<protein>
    <recommendedName>
        <fullName evidence="8">VIT family protein</fullName>
    </recommendedName>
</protein>
<feature type="transmembrane region" description="Helical" evidence="5">
    <location>
        <begin position="28"/>
        <end position="48"/>
    </location>
</feature>